<name>A0A1I1TTS9_9LACO</name>
<proteinExistence type="predicted"/>
<dbReference type="Proteomes" id="UP000199599">
    <property type="component" value="Unassembled WGS sequence"/>
</dbReference>
<evidence type="ECO:0000313" key="2">
    <source>
        <dbReference type="EMBL" id="SFD61939.1"/>
    </source>
</evidence>
<evidence type="ECO:0000259" key="1">
    <source>
        <dbReference type="Pfam" id="PF06114"/>
    </source>
</evidence>
<dbReference type="STRING" id="1505723.SAMN04487792_1607"/>
<feature type="domain" description="IrrE N-terminal-like" evidence="1">
    <location>
        <begin position="23"/>
        <end position="123"/>
    </location>
</feature>
<accession>A0A1I1TTS9</accession>
<dbReference type="Pfam" id="PF06114">
    <property type="entry name" value="Peptidase_M78"/>
    <property type="match status" value="1"/>
</dbReference>
<gene>
    <name evidence="2" type="ORF">SAMN04487792_1607</name>
</gene>
<reference evidence="3" key="1">
    <citation type="submission" date="2016-10" db="EMBL/GenBank/DDBJ databases">
        <authorList>
            <person name="Varghese N."/>
            <person name="Submissions S."/>
        </authorList>
    </citation>
    <scope>NUCLEOTIDE SEQUENCE [LARGE SCALE GENOMIC DNA]</scope>
    <source>
        <strain evidence="3">R-53102</strain>
    </source>
</reference>
<evidence type="ECO:0000313" key="3">
    <source>
        <dbReference type="Proteomes" id="UP000199599"/>
    </source>
</evidence>
<sequence length="142" mass="17216">MNWMTNNEDVMLWLKNYCKKHKIIVTYRTDLSPKDNSYSYRFPRIIYLNDNYIQHLKPFVFAHEIGHAMCAKEDLVTDKSLYSARQHNEFLANKFAIRLLFKYCRENDIHFNSIYTFAEAFGIPNCYFFLLENLMKKMLIRF</sequence>
<organism evidence="2 3">
    <name type="scientific">Lactobacillus bombicola</name>
    <dbReference type="NCBI Taxonomy" id="1505723"/>
    <lineage>
        <taxon>Bacteria</taxon>
        <taxon>Bacillati</taxon>
        <taxon>Bacillota</taxon>
        <taxon>Bacilli</taxon>
        <taxon>Lactobacillales</taxon>
        <taxon>Lactobacillaceae</taxon>
        <taxon>Lactobacillus</taxon>
    </lineage>
</organism>
<protein>
    <recommendedName>
        <fullName evidence="1">IrrE N-terminal-like domain-containing protein</fullName>
    </recommendedName>
</protein>
<dbReference type="EMBL" id="FOMN01000013">
    <property type="protein sequence ID" value="SFD61939.1"/>
    <property type="molecule type" value="Genomic_DNA"/>
</dbReference>
<dbReference type="AlphaFoldDB" id="A0A1I1TTS9"/>
<dbReference type="InterPro" id="IPR010359">
    <property type="entry name" value="IrrE_HExxH"/>
</dbReference>
<dbReference type="Gene3D" id="1.10.10.2910">
    <property type="match status" value="1"/>
</dbReference>